<evidence type="ECO:0000313" key="3">
    <source>
        <dbReference type="Proteomes" id="UP000008237"/>
    </source>
</evidence>
<feature type="compositionally biased region" description="Gly residues" evidence="1">
    <location>
        <begin position="55"/>
        <end position="75"/>
    </location>
</feature>
<feature type="compositionally biased region" description="Basic and acidic residues" evidence="1">
    <location>
        <begin position="82"/>
        <end position="101"/>
    </location>
</feature>
<feature type="compositionally biased region" description="Gly residues" evidence="1">
    <location>
        <begin position="26"/>
        <end position="48"/>
    </location>
</feature>
<evidence type="ECO:0000256" key="1">
    <source>
        <dbReference type="SAM" id="MobiDB-lite"/>
    </source>
</evidence>
<keyword evidence="3" id="KW-1185">Reference proteome</keyword>
<gene>
    <name evidence="2" type="ORF">EAI_02627</name>
</gene>
<evidence type="ECO:0000313" key="2">
    <source>
        <dbReference type="EMBL" id="EFN77630.1"/>
    </source>
</evidence>
<proteinExistence type="predicted"/>
<name>E2C350_HARSA</name>
<reference evidence="2 3" key="1">
    <citation type="journal article" date="2010" name="Science">
        <title>Genomic comparison of the ants Camponotus floridanus and Harpegnathos saltator.</title>
        <authorList>
            <person name="Bonasio R."/>
            <person name="Zhang G."/>
            <person name="Ye C."/>
            <person name="Mutti N.S."/>
            <person name="Fang X."/>
            <person name="Qin N."/>
            <person name="Donahue G."/>
            <person name="Yang P."/>
            <person name="Li Q."/>
            <person name="Li C."/>
            <person name="Zhang P."/>
            <person name="Huang Z."/>
            <person name="Berger S.L."/>
            <person name="Reinberg D."/>
            <person name="Wang J."/>
            <person name="Liebig J."/>
        </authorList>
    </citation>
    <scope>NUCLEOTIDE SEQUENCE [LARGE SCALE GENOMIC DNA]</scope>
    <source>
        <strain evidence="2 3">R22 G/1</strain>
    </source>
</reference>
<dbReference type="InParanoid" id="E2C350"/>
<feature type="region of interest" description="Disordered" evidence="1">
    <location>
        <begin position="1"/>
        <end position="112"/>
    </location>
</feature>
<dbReference type="AlphaFoldDB" id="E2C350"/>
<protein>
    <submittedName>
        <fullName evidence="2">Uncharacterized protein</fullName>
    </submittedName>
</protein>
<dbReference type="Proteomes" id="UP000008237">
    <property type="component" value="Unassembled WGS sequence"/>
</dbReference>
<sequence>MVGERRTVRGKSGSARRAGLLWGSVWRGGGGSGGDGGGCCDGDGGGGGDGDDGGGGDGDGGGGGGGGGDGGGGGESLVSRRTAAEPKPEKKERNVEGKPRECTGPPANGVPRRRVLGRRLGERTLRVAGGGIAEGSSRLPQFDVDNDNVGEQHLAQSRVIRHLRAPCANDTASDVAAIAIIAR</sequence>
<dbReference type="EMBL" id="GL452284">
    <property type="protein sequence ID" value="EFN77630.1"/>
    <property type="molecule type" value="Genomic_DNA"/>
</dbReference>
<accession>E2C350</accession>
<organism evidence="3">
    <name type="scientific">Harpegnathos saltator</name>
    <name type="common">Jerdon's jumping ant</name>
    <dbReference type="NCBI Taxonomy" id="610380"/>
    <lineage>
        <taxon>Eukaryota</taxon>
        <taxon>Metazoa</taxon>
        <taxon>Ecdysozoa</taxon>
        <taxon>Arthropoda</taxon>
        <taxon>Hexapoda</taxon>
        <taxon>Insecta</taxon>
        <taxon>Pterygota</taxon>
        <taxon>Neoptera</taxon>
        <taxon>Endopterygota</taxon>
        <taxon>Hymenoptera</taxon>
        <taxon>Apocrita</taxon>
        <taxon>Aculeata</taxon>
        <taxon>Formicoidea</taxon>
        <taxon>Formicidae</taxon>
        <taxon>Ponerinae</taxon>
        <taxon>Ponerini</taxon>
        <taxon>Harpegnathos</taxon>
    </lineage>
</organism>